<sequence length="125" mass="13329">MGGGLPHVDAKCPSGWVEGAGEPNAANQELMIVVNGDTDMDAVGVRNDEPRWKALVTHHPQICKLDPSGWILCKKRRANAMATGAAQKKATTTGGRQWRVVAWVAKLGKRSCHLALTGGYGAERA</sequence>
<name>A0A8W7PTG9_ANOCL</name>
<proteinExistence type="predicted"/>
<accession>A0A8W7PTG9</accession>
<evidence type="ECO:0000313" key="1">
    <source>
        <dbReference type="EnsemblMetazoa" id="ACOM036532-PA.1"/>
    </source>
</evidence>
<dbReference type="Proteomes" id="UP000075882">
    <property type="component" value="Unassembled WGS sequence"/>
</dbReference>
<protein>
    <submittedName>
        <fullName evidence="1">Uncharacterized protein</fullName>
    </submittedName>
</protein>
<dbReference type="EnsemblMetazoa" id="ACOM036532-RA">
    <property type="protein sequence ID" value="ACOM036532-PA.1"/>
    <property type="gene ID" value="ACOM036532"/>
</dbReference>
<organism evidence="1">
    <name type="scientific">Anopheles coluzzii</name>
    <name type="common">African malaria mosquito</name>
    <dbReference type="NCBI Taxonomy" id="1518534"/>
    <lineage>
        <taxon>Eukaryota</taxon>
        <taxon>Metazoa</taxon>
        <taxon>Ecdysozoa</taxon>
        <taxon>Arthropoda</taxon>
        <taxon>Hexapoda</taxon>
        <taxon>Insecta</taxon>
        <taxon>Pterygota</taxon>
        <taxon>Neoptera</taxon>
        <taxon>Endopterygota</taxon>
        <taxon>Diptera</taxon>
        <taxon>Nematocera</taxon>
        <taxon>Culicoidea</taxon>
        <taxon>Culicidae</taxon>
        <taxon>Anophelinae</taxon>
        <taxon>Anopheles</taxon>
    </lineage>
</organism>
<dbReference type="AlphaFoldDB" id="A0A8W7PTG9"/>
<reference evidence="1" key="1">
    <citation type="submission" date="2022-08" db="UniProtKB">
        <authorList>
            <consortium name="EnsemblMetazoa"/>
        </authorList>
    </citation>
    <scope>IDENTIFICATION</scope>
</reference>